<dbReference type="GO" id="GO:0046983">
    <property type="term" value="F:protein dimerization activity"/>
    <property type="evidence" value="ECO:0007669"/>
    <property type="project" value="InterPro"/>
</dbReference>
<evidence type="ECO:0000313" key="2">
    <source>
        <dbReference type="EMBL" id="KAF0735224.1"/>
    </source>
</evidence>
<feature type="non-terminal residue" evidence="2">
    <location>
        <position position="1"/>
    </location>
</feature>
<dbReference type="Proteomes" id="UP000478052">
    <property type="component" value="Unassembled WGS sequence"/>
</dbReference>
<keyword evidence="3" id="KW-1185">Reference proteome</keyword>
<dbReference type="InterPro" id="IPR012337">
    <property type="entry name" value="RNaseH-like_sf"/>
</dbReference>
<dbReference type="OrthoDB" id="6602615at2759"/>
<dbReference type="Pfam" id="PF05699">
    <property type="entry name" value="Dimer_Tnp_hAT"/>
    <property type="match status" value="1"/>
</dbReference>
<dbReference type="InterPro" id="IPR008906">
    <property type="entry name" value="HATC_C_dom"/>
</dbReference>
<dbReference type="PANTHER" id="PTHR45749:SF21">
    <property type="entry name" value="DUF4371 DOMAIN-CONTAINING PROTEIN"/>
    <property type="match status" value="1"/>
</dbReference>
<dbReference type="AlphaFoldDB" id="A0A6G0X5I0"/>
<proteinExistence type="predicted"/>
<sequence>DSPLHNPEKKFEVDFFNTVIDTAINSLQDRFIQLNNHCSNFGFLYDINILKSWEHETIIKHCKDLGILLSSNDTSDIDVFELFEEIKLFCQLAESNSSPSKNLEYIYRHQLQEIYPNIAICLRIILTIPVTVASAEKSFSKLKLVKNHLRSTMSNKRLTGLSVLSIEAELAQELNLENLVQDFATKKGGKYLTTGLSGDPLDGSNIIFKNDPVNFVKVEQWTPEIRNMILSLGACKPKEQDLRLVSYKKDHLNRSFHSAWYNRKLFDNTYVKREWLSYSPKLNKIFCLYCILYSKNTNTAWTKEVKLKQSCLPILPSILEDRNRKVAFNRELVKQLIEITIFLARHNLPFRGHKENWENDLKGNFKDMVVLISQHLPTLSVHINQTQIVKAGYFSKFMDTTFDVSHKEQLSFIARYIFKSEIHERIIAITESPLTAGKVLFDIFKSVMEKCGLTWKKNLVGQSHDGAANMRGSYSGLQAQILDENPKALFVWCHAHRLNLIVLSAVGSCVEAVDLFGNMEKLYCFITCSKKRSDIYRMKQKEIYPKKQVHAIKRVGTTRWMSNSFALTTIFETLETILIWPLSKLFQGRDLDILAAVNYLKKAENNITMMRNDEVFNDICEEAKSFSKKHFGDFEINNLRSFRNRKKKVT</sequence>
<dbReference type="SUPFAM" id="SSF53098">
    <property type="entry name" value="Ribonuclease H-like"/>
    <property type="match status" value="1"/>
</dbReference>
<evidence type="ECO:0000259" key="1">
    <source>
        <dbReference type="Pfam" id="PF05699"/>
    </source>
</evidence>
<comment type="caution">
    <text evidence="2">The sequence shown here is derived from an EMBL/GenBank/DDBJ whole genome shotgun (WGS) entry which is preliminary data.</text>
</comment>
<gene>
    <name evidence="2" type="ORF">FWK35_00025665</name>
</gene>
<dbReference type="EMBL" id="VUJU01008122">
    <property type="protein sequence ID" value="KAF0735224.1"/>
    <property type="molecule type" value="Genomic_DNA"/>
</dbReference>
<name>A0A6G0X5I0_APHCR</name>
<evidence type="ECO:0000313" key="3">
    <source>
        <dbReference type="Proteomes" id="UP000478052"/>
    </source>
</evidence>
<reference evidence="2 3" key="1">
    <citation type="submission" date="2019-08" db="EMBL/GenBank/DDBJ databases">
        <title>Whole genome of Aphis craccivora.</title>
        <authorList>
            <person name="Voronova N.V."/>
            <person name="Shulinski R.S."/>
            <person name="Bandarenka Y.V."/>
            <person name="Zhorov D.G."/>
            <person name="Warner D."/>
        </authorList>
    </citation>
    <scope>NUCLEOTIDE SEQUENCE [LARGE SCALE GENOMIC DNA]</scope>
    <source>
        <strain evidence="2">180601</strain>
        <tissue evidence="2">Whole Body</tissue>
    </source>
</reference>
<accession>A0A6G0X5I0</accession>
<dbReference type="PANTHER" id="PTHR45749">
    <property type="match status" value="1"/>
</dbReference>
<protein>
    <submittedName>
        <fullName evidence="2">Zinc finger MYM-type protein 1-like</fullName>
    </submittedName>
</protein>
<organism evidence="2 3">
    <name type="scientific">Aphis craccivora</name>
    <name type="common">Cowpea aphid</name>
    <dbReference type="NCBI Taxonomy" id="307492"/>
    <lineage>
        <taxon>Eukaryota</taxon>
        <taxon>Metazoa</taxon>
        <taxon>Ecdysozoa</taxon>
        <taxon>Arthropoda</taxon>
        <taxon>Hexapoda</taxon>
        <taxon>Insecta</taxon>
        <taxon>Pterygota</taxon>
        <taxon>Neoptera</taxon>
        <taxon>Paraneoptera</taxon>
        <taxon>Hemiptera</taxon>
        <taxon>Sternorrhyncha</taxon>
        <taxon>Aphidomorpha</taxon>
        <taxon>Aphidoidea</taxon>
        <taxon>Aphididae</taxon>
        <taxon>Aphidini</taxon>
        <taxon>Aphis</taxon>
        <taxon>Aphis</taxon>
    </lineage>
</organism>
<feature type="domain" description="HAT C-terminal dimerisation" evidence="1">
    <location>
        <begin position="110"/>
        <end position="169"/>
    </location>
</feature>
<feature type="non-terminal residue" evidence="2">
    <location>
        <position position="650"/>
    </location>
</feature>